<keyword evidence="3" id="KW-1185">Reference proteome</keyword>
<dbReference type="GO" id="GO:0016788">
    <property type="term" value="F:hydrolase activity, acting on ester bonds"/>
    <property type="evidence" value="ECO:0007669"/>
    <property type="project" value="InterPro"/>
</dbReference>
<gene>
    <name evidence="2" type="ORF">Nstercoris_00143</name>
</gene>
<organism evidence="2 3">
    <name type="scientific">Nitrosomonas stercoris</name>
    <dbReference type="NCBI Taxonomy" id="1444684"/>
    <lineage>
        <taxon>Bacteria</taxon>
        <taxon>Pseudomonadati</taxon>
        <taxon>Pseudomonadota</taxon>
        <taxon>Betaproteobacteria</taxon>
        <taxon>Nitrosomonadales</taxon>
        <taxon>Nitrosomonadaceae</taxon>
        <taxon>Nitrosomonas</taxon>
    </lineage>
</organism>
<dbReference type="Pfam" id="PF07819">
    <property type="entry name" value="PGAP1"/>
    <property type="match status" value="1"/>
</dbReference>
<sequence>MQHSSNNTAIVFVHGLLGFSSYSILGKEIQYFRSLRTHLRNDPRQIFFPTLPPNSIIEVRAQALANFLARIRADRIDLIAHSMGGLDSRYLIHHLDPMHRVRSLTTLATPHHGSPLATWSIEKPNLFFRVMYNMATPAVHDLTPESCARFNQEISNRADVSYASYASARPVRDMPLLLRPWTRMITADSGDNDGMVSVASAQWGTFKGTLQADHFELTGWSFAIPSTRKARPFNYVPFYLDLMRELAEKQ</sequence>
<dbReference type="EMBL" id="AP019755">
    <property type="protein sequence ID" value="BBL33916.1"/>
    <property type="molecule type" value="Genomic_DNA"/>
</dbReference>
<dbReference type="SUPFAM" id="SSF53474">
    <property type="entry name" value="alpha/beta-Hydrolases"/>
    <property type="match status" value="1"/>
</dbReference>
<accession>A0A4Y1YIK5</accession>
<evidence type="ECO:0000313" key="3">
    <source>
        <dbReference type="Proteomes" id="UP000316473"/>
    </source>
</evidence>
<dbReference type="KEGG" id="nst:Nstercoris_00143"/>
<name>A0A4Y1YIK5_9PROT</name>
<reference evidence="2 3" key="1">
    <citation type="submission" date="2019-06" db="EMBL/GenBank/DDBJ databases">
        <title>Nitrosomonas stercoris KYUHI-S whole genome shotgun sequence.</title>
        <authorList>
            <person name="Nakagawa T."/>
            <person name="Tsuchiya Y."/>
            <person name="Takahashi R."/>
        </authorList>
    </citation>
    <scope>NUCLEOTIDE SEQUENCE [LARGE SCALE GENOMIC DNA]</scope>
    <source>
        <strain evidence="2 3">KYUHI-S</strain>
    </source>
</reference>
<protein>
    <recommendedName>
        <fullName evidence="1">GPI inositol-deacylase PGAP1-like alpha/beta domain-containing protein</fullName>
    </recommendedName>
</protein>
<proteinExistence type="predicted"/>
<dbReference type="InterPro" id="IPR029058">
    <property type="entry name" value="AB_hydrolase_fold"/>
</dbReference>
<feature type="domain" description="GPI inositol-deacylase PGAP1-like alpha/beta" evidence="1">
    <location>
        <begin position="73"/>
        <end position="117"/>
    </location>
</feature>
<dbReference type="Proteomes" id="UP000316473">
    <property type="component" value="Chromosome"/>
</dbReference>
<evidence type="ECO:0000313" key="2">
    <source>
        <dbReference type="EMBL" id="BBL33916.1"/>
    </source>
</evidence>
<dbReference type="Gene3D" id="3.40.50.1820">
    <property type="entry name" value="alpha/beta hydrolase"/>
    <property type="match status" value="1"/>
</dbReference>
<evidence type="ECO:0000259" key="1">
    <source>
        <dbReference type="Pfam" id="PF07819"/>
    </source>
</evidence>
<dbReference type="PANTHER" id="PTHR11440">
    <property type="entry name" value="LECITHIN-CHOLESTEROL ACYLTRANSFERASE-RELATED"/>
    <property type="match status" value="1"/>
</dbReference>
<dbReference type="AlphaFoldDB" id="A0A4Y1YIK5"/>
<dbReference type="InterPro" id="IPR012908">
    <property type="entry name" value="PGAP1-ab_dom-like"/>
</dbReference>